<dbReference type="RefSeq" id="XP_035875518.1">
    <property type="nucleotide sequence ID" value="XM_036019625.1"/>
</dbReference>
<organism evidence="2 3">
    <name type="scientific">Phyllostomus discolor</name>
    <name type="common">pale spear-nosed bat</name>
    <dbReference type="NCBI Taxonomy" id="89673"/>
    <lineage>
        <taxon>Eukaryota</taxon>
        <taxon>Metazoa</taxon>
        <taxon>Chordata</taxon>
        <taxon>Craniata</taxon>
        <taxon>Vertebrata</taxon>
        <taxon>Euteleostomi</taxon>
        <taxon>Mammalia</taxon>
        <taxon>Eutheria</taxon>
        <taxon>Laurasiatheria</taxon>
        <taxon>Chiroptera</taxon>
        <taxon>Yangochiroptera</taxon>
        <taxon>Phyllostomidae</taxon>
        <taxon>Phyllostominae</taxon>
        <taxon>Phyllostomus</taxon>
    </lineage>
</organism>
<gene>
    <name evidence="3" type="primary">LOC118499186</name>
</gene>
<evidence type="ECO:0000256" key="1">
    <source>
        <dbReference type="SAM" id="MobiDB-lite"/>
    </source>
</evidence>
<protein>
    <submittedName>
        <fullName evidence="3">Uncharacterized protein LOC118499186</fullName>
    </submittedName>
</protein>
<reference evidence="3" key="1">
    <citation type="submission" date="2025-08" db="UniProtKB">
        <authorList>
            <consortium name="RefSeq"/>
        </authorList>
    </citation>
    <scope>IDENTIFICATION</scope>
    <source>
        <tissue evidence="3">Muscle</tissue>
    </source>
</reference>
<dbReference type="InParanoid" id="A0A7E6D8A2"/>
<name>A0A7E6D8A2_9CHIR</name>
<feature type="region of interest" description="Disordered" evidence="1">
    <location>
        <begin position="86"/>
        <end position="110"/>
    </location>
</feature>
<keyword evidence="2" id="KW-1185">Reference proteome</keyword>
<dbReference type="GeneID" id="118499186"/>
<proteinExistence type="predicted"/>
<evidence type="ECO:0000313" key="3">
    <source>
        <dbReference type="RefSeq" id="XP_035875518.1"/>
    </source>
</evidence>
<accession>A0A7E6D8A2</accession>
<feature type="compositionally biased region" description="Low complexity" evidence="1">
    <location>
        <begin position="93"/>
        <end position="103"/>
    </location>
</feature>
<dbReference type="KEGG" id="pdic:118499186"/>
<feature type="region of interest" description="Disordered" evidence="1">
    <location>
        <begin position="320"/>
        <end position="365"/>
    </location>
</feature>
<evidence type="ECO:0000313" key="2">
    <source>
        <dbReference type="Proteomes" id="UP000504628"/>
    </source>
</evidence>
<dbReference type="AlphaFoldDB" id="A0A7E6D8A2"/>
<sequence length="365" mass="37883">MPLPPGLLRTAGSPHCPLGSVSLRALLDRALPSCSLPGSGAPRFLPRPSEQNLGRGTVCCWGSSLTLHRGILSLYLSDQLPEDTALEGGGRRAGACAEGPGPRATRDLASSSSGPLAHHLFCALVTHESSHSPGLRSAPDAPLFSCWHSEGPTVLGQVPSGLGGGWGRPSPALAHCPPLHGVRPWSFPGPEPPCRPGSLSAGNACVYRLGVPSPGGIWAGAACTTRGRDRLSEEGPDCGSGTPLWHLSPSSHAWSELCRGSSGGSVPVILPGSWPLRPSQPRWAPVWWAWPASTELRVAAGCPRRPSVCPHSHRFLPRISFPDPPSRPKCAADSLPPASARPGLPSSSAAGHRRPPGEMGPGPRA</sequence>
<dbReference type="Proteomes" id="UP000504628">
    <property type="component" value="Chromosome 2"/>
</dbReference>